<dbReference type="STRING" id="1293036.GCA_001315825_00847"/>
<dbReference type="GeneID" id="36835415"/>
<dbReference type="EMBL" id="CP029287">
    <property type="protein sequence ID" value="AWR99754.1"/>
    <property type="molecule type" value="Genomic_DNA"/>
</dbReference>
<protein>
    <submittedName>
        <fullName evidence="1">2-polyprenylphenol hydroxylase</fullName>
    </submittedName>
</protein>
<dbReference type="PANTHER" id="PTHR43513">
    <property type="entry name" value="DIHYDROOROTATE DEHYDROGENASE B (NAD(+)), ELECTRON TRANSFER SUBUNIT"/>
    <property type="match status" value="1"/>
</dbReference>
<evidence type="ECO:0000313" key="2">
    <source>
        <dbReference type="Proteomes" id="UP000247586"/>
    </source>
</evidence>
<dbReference type="RefSeq" id="WP_054836337.1">
    <property type="nucleotide sequence ID" value="NZ_BBBA01000003.1"/>
</dbReference>
<dbReference type="KEGG" id="mhk:DFR87_08695"/>
<gene>
    <name evidence="1" type="ORF">DFR87_08695</name>
</gene>
<dbReference type="InterPro" id="IPR050353">
    <property type="entry name" value="PyrK_electron_transfer"/>
</dbReference>
<name>A0A2U9IUQ6_9CREN</name>
<evidence type="ECO:0000313" key="1">
    <source>
        <dbReference type="EMBL" id="AWR99754.1"/>
    </source>
</evidence>
<reference evidence="1 2" key="1">
    <citation type="submission" date="2018-05" db="EMBL/GenBank/DDBJ databases">
        <title>Complete Genome Sequences of Extremely Thermoacidophilic, Metal-Mobilizing Type-Strain Members of the Archaeal Family Sulfolobaceae: Acidianus brierleyi DSM-1651T, Acidianus sulfidivorans DSM-18786T, Metallosphaera hakonensis DSM-7519T, and Metallosphaera prunae DSM-10039T.</title>
        <authorList>
            <person name="Counts J.A."/>
            <person name="Kelly R.M."/>
        </authorList>
    </citation>
    <scope>NUCLEOTIDE SEQUENCE [LARGE SCALE GENOMIC DNA]</scope>
    <source>
        <strain evidence="1 2">HO1-1</strain>
    </source>
</reference>
<dbReference type="OrthoDB" id="35401at2157"/>
<keyword evidence="2" id="KW-1185">Reference proteome</keyword>
<reference evidence="2" key="3">
    <citation type="submission" date="2020-03" db="EMBL/GenBank/DDBJ databases">
        <title>Sequencing and Assembly of Multiple Reported Metal-Biooxidizing Members of the Extremely Thermoacidophilic Archaeal Family Sulfolobaceae.</title>
        <authorList>
            <person name="Counts J.A."/>
            <person name="Kelly R.M."/>
        </authorList>
    </citation>
    <scope>NUCLEOTIDE SEQUENCE [LARGE SCALE GENOMIC DNA]</scope>
    <source>
        <strain evidence="2">HO1-1</strain>
    </source>
</reference>
<sequence length="193" mass="21910">MISRVLEYHRERKTTRFTLSYSGVRPRPGQFVALVIPGEKEIPLGVADYREGEVEIYIDSWNLAQWMISREKVILEGPFGRQLKLGNVKGISTGDLYHDLLFPLREARRMGFDAKLECLDECDTVFTSKERENWDLIIASVPREVIGKLPAGTLVYVRWAKMNCMAGVCGVCQIRGKLACVEGPFLEVEKVVD</sequence>
<dbReference type="Proteomes" id="UP000247586">
    <property type="component" value="Chromosome"/>
</dbReference>
<accession>A0A2U9IUQ6</accession>
<dbReference type="AlphaFoldDB" id="A0A2U9IUQ6"/>
<dbReference type="PANTHER" id="PTHR43513:SF3">
    <property type="entry name" value="DIHYDROOROTATE DEHYDROGENASE B (NAD(+)), ELECTRON TRANSFER SUBUNIT-RELATED"/>
    <property type="match status" value="1"/>
</dbReference>
<proteinExistence type="predicted"/>
<reference evidence="2" key="2">
    <citation type="submission" date="2020-03" db="EMBL/GenBank/DDBJ databases">
        <title>Complete Genome Sequences of Extremely Thermoacidophilic, Metal-Mobilizing Type-Strain Members of the Archaeal Family Sulfolobaceae: Acidianus brierleyi DSM-1651T, Acidianus sulfidivorans DSM-18786T, Metallosphaera hakonensis DSM-7519T, and Metallosphaera prunae DSM-10039T.</title>
        <authorList>
            <person name="Counts J.A."/>
            <person name="Kelly R.M."/>
        </authorList>
    </citation>
    <scope>NUCLEOTIDE SEQUENCE [LARGE SCALE GENOMIC DNA]</scope>
    <source>
        <strain evidence="2">HO1-1</strain>
    </source>
</reference>
<organism evidence="1 2">
    <name type="scientific">Metallosphaera hakonensis JCM 8857 = DSM 7519</name>
    <dbReference type="NCBI Taxonomy" id="1293036"/>
    <lineage>
        <taxon>Archaea</taxon>
        <taxon>Thermoproteota</taxon>
        <taxon>Thermoprotei</taxon>
        <taxon>Sulfolobales</taxon>
        <taxon>Sulfolobaceae</taxon>
        <taxon>Metallosphaera</taxon>
    </lineage>
</organism>